<evidence type="ECO:0000313" key="2">
    <source>
        <dbReference type="EMBL" id="KAF4616599.1"/>
    </source>
</evidence>
<protein>
    <submittedName>
        <fullName evidence="2">Uncharacterized protein</fullName>
    </submittedName>
</protein>
<reference evidence="2 3" key="1">
    <citation type="submission" date="2019-12" db="EMBL/GenBank/DDBJ databases">
        <authorList>
            <person name="Floudas D."/>
            <person name="Bentzer J."/>
            <person name="Ahren D."/>
            <person name="Johansson T."/>
            <person name="Persson P."/>
            <person name="Tunlid A."/>
        </authorList>
    </citation>
    <scope>NUCLEOTIDE SEQUENCE [LARGE SCALE GENOMIC DNA]</scope>
    <source>
        <strain evidence="2 3">CBS 102.39</strain>
    </source>
</reference>
<accession>A0A8H4QTD4</accession>
<keyword evidence="1" id="KW-0472">Membrane</keyword>
<feature type="transmembrane region" description="Helical" evidence="1">
    <location>
        <begin position="44"/>
        <end position="66"/>
    </location>
</feature>
<name>A0A8H4QTD4_9AGAR</name>
<comment type="caution">
    <text evidence="2">The sequence shown here is derived from an EMBL/GenBank/DDBJ whole genome shotgun (WGS) entry which is preliminary data.</text>
</comment>
<proteinExistence type="predicted"/>
<feature type="transmembrane region" description="Helical" evidence="1">
    <location>
        <begin position="175"/>
        <end position="196"/>
    </location>
</feature>
<feature type="transmembrane region" description="Helical" evidence="1">
    <location>
        <begin position="123"/>
        <end position="147"/>
    </location>
</feature>
<dbReference type="Proteomes" id="UP000521872">
    <property type="component" value="Unassembled WGS sequence"/>
</dbReference>
<feature type="transmembrane region" description="Helical" evidence="1">
    <location>
        <begin position="208"/>
        <end position="234"/>
    </location>
</feature>
<dbReference type="AlphaFoldDB" id="A0A8H4QTD4"/>
<keyword evidence="1" id="KW-0812">Transmembrane</keyword>
<keyword evidence="3" id="KW-1185">Reference proteome</keyword>
<sequence length="326" mass="35328">MPSVKNDTALIDAFLVLQITGAVAFAIIVLSACLFRQNAKRHPIWFSFCVSWILFGISYSFLLFAGQQFKLSPKRIPCTIQAGLVYAAPYLVMGTTIGLIVHLLLNVLAALSQSPKRSNYRNLLNGIVVFPWIVWVAAIVGLLVFGFSHPDQVGMSPNGTYCVIMNSSIPKITSVSATVACTIIIAIEFVIGTLLYRNRAIVNVFSQSLVMAVRILIFTILGFGALGIGLVFVITRTRGAAFDLVISVLPPAAAFTFGTQTDLLKGWLFWKRAQPEAGVEQSVLTLTTVASNSSQIFPAHAAKEPIQSNPAPPYLKLANASSFLNF</sequence>
<organism evidence="2 3">
    <name type="scientific">Agrocybe pediades</name>
    <dbReference type="NCBI Taxonomy" id="84607"/>
    <lineage>
        <taxon>Eukaryota</taxon>
        <taxon>Fungi</taxon>
        <taxon>Dikarya</taxon>
        <taxon>Basidiomycota</taxon>
        <taxon>Agaricomycotina</taxon>
        <taxon>Agaricomycetes</taxon>
        <taxon>Agaricomycetidae</taxon>
        <taxon>Agaricales</taxon>
        <taxon>Agaricineae</taxon>
        <taxon>Strophariaceae</taxon>
        <taxon>Agrocybe</taxon>
    </lineage>
</organism>
<keyword evidence="1" id="KW-1133">Transmembrane helix</keyword>
<feature type="transmembrane region" description="Helical" evidence="1">
    <location>
        <begin position="86"/>
        <end position="111"/>
    </location>
</feature>
<dbReference type="PROSITE" id="PS51257">
    <property type="entry name" value="PROKAR_LIPOPROTEIN"/>
    <property type="match status" value="1"/>
</dbReference>
<gene>
    <name evidence="2" type="ORF">D9613_008280</name>
</gene>
<feature type="transmembrane region" description="Helical" evidence="1">
    <location>
        <begin position="13"/>
        <end position="35"/>
    </location>
</feature>
<dbReference type="EMBL" id="JAACJL010000031">
    <property type="protein sequence ID" value="KAF4616599.1"/>
    <property type="molecule type" value="Genomic_DNA"/>
</dbReference>
<evidence type="ECO:0000313" key="3">
    <source>
        <dbReference type="Proteomes" id="UP000521872"/>
    </source>
</evidence>
<evidence type="ECO:0000256" key="1">
    <source>
        <dbReference type="SAM" id="Phobius"/>
    </source>
</evidence>